<sequence>MTAIDPSSVVPADAEVRVLPIVMPGALAVVVSVLVAAY</sequence>
<keyword evidence="1" id="KW-0812">Transmembrane</keyword>
<organism evidence="2 3">
    <name type="scientific">Paraburkholderia bannensis</name>
    <dbReference type="NCBI Taxonomy" id="765414"/>
    <lineage>
        <taxon>Bacteria</taxon>
        <taxon>Pseudomonadati</taxon>
        <taxon>Pseudomonadota</taxon>
        <taxon>Betaproteobacteria</taxon>
        <taxon>Burkholderiales</taxon>
        <taxon>Burkholderiaceae</taxon>
        <taxon>Paraburkholderia</taxon>
    </lineage>
</organism>
<feature type="transmembrane region" description="Helical" evidence="1">
    <location>
        <begin position="18"/>
        <end position="37"/>
    </location>
</feature>
<evidence type="ECO:0000313" key="2">
    <source>
        <dbReference type="EMBL" id="MBB6104878.1"/>
    </source>
</evidence>
<name>A0A7W9WVH0_9BURK</name>
<keyword evidence="3" id="KW-1185">Reference proteome</keyword>
<reference evidence="2 3" key="1">
    <citation type="submission" date="2020-08" db="EMBL/GenBank/DDBJ databases">
        <title>Above-ground endophytic microbial communities from plants in different locations in the United States.</title>
        <authorList>
            <person name="Frank C."/>
        </authorList>
    </citation>
    <scope>NUCLEOTIDE SEQUENCE [LARGE SCALE GENOMIC DNA]</scope>
    <source>
        <strain evidence="2 3">WP4_2_2</strain>
    </source>
</reference>
<protein>
    <submittedName>
        <fullName evidence="2">Uncharacterized protein</fullName>
    </submittedName>
</protein>
<evidence type="ECO:0000313" key="3">
    <source>
        <dbReference type="Proteomes" id="UP000571554"/>
    </source>
</evidence>
<dbReference type="Proteomes" id="UP000571554">
    <property type="component" value="Unassembled WGS sequence"/>
</dbReference>
<gene>
    <name evidence="2" type="ORF">F4827_004743</name>
</gene>
<accession>A0A7W9WVH0</accession>
<keyword evidence="1" id="KW-0472">Membrane</keyword>
<dbReference type="AlphaFoldDB" id="A0A7W9WVH0"/>
<keyword evidence="1" id="KW-1133">Transmembrane helix</keyword>
<proteinExistence type="predicted"/>
<comment type="caution">
    <text evidence="2">The sequence shown here is derived from an EMBL/GenBank/DDBJ whole genome shotgun (WGS) entry which is preliminary data.</text>
</comment>
<evidence type="ECO:0000256" key="1">
    <source>
        <dbReference type="SAM" id="Phobius"/>
    </source>
</evidence>
<dbReference type="EMBL" id="JACHBW010000014">
    <property type="protein sequence ID" value="MBB6104878.1"/>
    <property type="molecule type" value="Genomic_DNA"/>
</dbReference>